<evidence type="ECO:0000256" key="2">
    <source>
        <dbReference type="ARBA" id="ARBA00022833"/>
    </source>
</evidence>
<evidence type="ECO:0000256" key="4">
    <source>
        <dbReference type="SAM" id="Coils"/>
    </source>
</evidence>
<evidence type="ECO:0000256" key="3">
    <source>
        <dbReference type="PROSITE-ProRule" id="PRU00175"/>
    </source>
</evidence>
<evidence type="ECO:0000313" key="8">
    <source>
        <dbReference type="Proteomes" id="UP001175271"/>
    </source>
</evidence>
<protein>
    <recommendedName>
        <fullName evidence="6">RING-type domain-containing protein</fullName>
    </recommendedName>
</protein>
<dbReference type="Pfam" id="PF13639">
    <property type="entry name" value="zf-RING_2"/>
    <property type="match status" value="1"/>
</dbReference>
<dbReference type="GO" id="GO:0031297">
    <property type="term" value="P:replication fork processing"/>
    <property type="evidence" value="ECO:0007669"/>
    <property type="project" value="TreeGrafter"/>
</dbReference>
<dbReference type="GO" id="GO:0008270">
    <property type="term" value="F:zinc ion binding"/>
    <property type="evidence" value="ECO:0007669"/>
    <property type="project" value="UniProtKB-KW"/>
</dbReference>
<evidence type="ECO:0000259" key="6">
    <source>
        <dbReference type="PROSITE" id="PS50089"/>
    </source>
</evidence>
<keyword evidence="4" id="KW-0175">Coiled coil</keyword>
<dbReference type="GO" id="GO:0005634">
    <property type="term" value="C:nucleus"/>
    <property type="evidence" value="ECO:0007669"/>
    <property type="project" value="TreeGrafter"/>
</dbReference>
<comment type="caution">
    <text evidence="7">The sequence shown here is derived from an EMBL/GenBank/DDBJ whole genome shotgun (WGS) entry which is preliminary data.</text>
</comment>
<gene>
    <name evidence="7" type="ORF">QR680_004028</name>
</gene>
<dbReference type="SMART" id="SM00184">
    <property type="entry name" value="RING"/>
    <property type="match status" value="1"/>
</dbReference>
<dbReference type="GO" id="GO:0016567">
    <property type="term" value="P:protein ubiquitination"/>
    <property type="evidence" value="ECO:0007669"/>
    <property type="project" value="TreeGrafter"/>
</dbReference>
<reference evidence="7" key="1">
    <citation type="submission" date="2023-06" db="EMBL/GenBank/DDBJ databases">
        <title>Genomic analysis of the entomopathogenic nematode Steinernema hermaphroditum.</title>
        <authorList>
            <person name="Schwarz E.M."/>
            <person name="Heppert J.K."/>
            <person name="Baniya A."/>
            <person name="Schwartz H.T."/>
            <person name="Tan C.-H."/>
            <person name="Antoshechkin I."/>
            <person name="Sternberg P.W."/>
            <person name="Goodrich-Blair H."/>
            <person name="Dillman A.R."/>
        </authorList>
    </citation>
    <scope>NUCLEOTIDE SEQUENCE</scope>
    <source>
        <strain evidence="7">PS9179</strain>
        <tissue evidence="7">Whole animal</tissue>
    </source>
</reference>
<keyword evidence="2" id="KW-0862">Zinc</keyword>
<dbReference type="InterPro" id="IPR001841">
    <property type="entry name" value="Znf_RING"/>
</dbReference>
<dbReference type="Proteomes" id="UP001175271">
    <property type="component" value="Unassembled WGS sequence"/>
</dbReference>
<keyword evidence="1 3" id="KW-0863">Zinc-finger</keyword>
<dbReference type="SUPFAM" id="SSF57850">
    <property type="entry name" value="RING/U-box"/>
    <property type="match status" value="1"/>
</dbReference>
<keyword evidence="1 3" id="KW-0479">Metal-binding</keyword>
<sequence length="201" mass="22763">MQESQRLNCPICLDWLDSGARTSSSNCGHVFHTTCIIAAWKRHRQRKCPVCRNEISTIHPIYFSAAIDSDQEELQMELSGAYVIIAEQQTLIDEMKVGKHSPGTSSDEWDHVYSMIVNHQEMLNGAQGTIAILLKEFEELRRQRGANRCVSLLRKAAIDQETISKLRLEIEQLKSRRKLERIVTAGLILSSVIAIGVVVYK</sequence>
<evidence type="ECO:0000313" key="7">
    <source>
        <dbReference type="EMBL" id="KAK0408566.1"/>
    </source>
</evidence>
<dbReference type="PROSITE" id="PS50089">
    <property type="entry name" value="ZF_RING_2"/>
    <property type="match status" value="1"/>
</dbReference>
<dbReference type="EMBL" id="JAUCMV010000003">
    <property type="protein sequence ID" value="KAK0408566.1"/>
    <property type="molecule type" value="Genomic_DNA"/>
</dbReference>
<dbReference type="PANTHER" id="PTHR46569:SF1">
    <property type="entry name" value="E3 UBIQUITIN-PROTEIN LIGASE RFWD3-RELATED"/>
    <property type="match status" value="1"/>
</dbReference>
<dbReference type="GO" id="GO:0090734">
    <property type="term" value="C:site of DNA damage"/>
    <property type="evidence" value="ECO:0007669"/>
    <property type="project" value="TreeGrafter"/>
</dbReference>
<keyword evidence="8" id="KW-1185">Reference proteome</keyword>
<dbReference type="InterPro" id="IPR052639">
    <property type="entry name" value="TRAIP_ubiq-protein_ligase"/>
</dbReference>
<proteinExistence type="predicted"/>
<keyword evidence="5" id="KW-0812">Transmembrane</keyword>
<name>A0AA39HNV2_9BILA</name>
<dbReference type="GO" id="GO:0061630">
    <property type="term" value="F:ubiquitin protein ligase activity"/>
    <property type="evidence" value="ECO:0007669"/>
    <property type="project" value="TreeGrafter"/>
</dbReference>
<evidence type="ECO:0000256" key="1">
    <source>
        <dbReference type="ARBA" id="ARBA00022771"/>
    </source>
</evidence>
<keyword evidence="5" id="KW-0472">Membrane</keyword>
<organism evidence="7 8">
    <name type="scientific">Steinernema hermaphroditum</name>
    <dbReference type="NCBI Taxonomy" id="289476"/>
    <lineage>
        <taxon>Eukaryota</taxon>
        <taxon>Metazoa</taxon>
        <taxon>Ecdysozoa</taxon>
        <taxon>Nematoda</taxon>
        <taxon>Chromadorea</taxon>
        <taxon>Rhabditida</taxon>
        <taxon>Tylenchina</taxon>
        <taxon>Panagrolaimomorpha</taxon>
        <taxon>Strongyloidoidea</taxon>
        <taxon>Steinernematidae</taxon>
        <taxon>Steinernema</taxon>
    </lineage>
</organism>
<feature type="coiled-coil region" evidence="4">
    <location>
        <begin position="123"/>
        <end position="176"/>
    </location>
</feature>
<dbReference type="AlphaFoldDB" id="A0AA39HNV2"/>
<dbReference type="PANTHER" id="PTHR46569">
    <property type="entry name" value="E3 UBIQUITIN-PROTEIN LIGASE TRAIP"/>
    <property type="match status" value="1"/>
</dbReference>
<feature type="domain" description="RING-type" evidence="6">
    <location>
        <begin position="9"/>
        <end position="52"/>
    </location>
</feature>
<dbReference type="Gene3D" id="3.30.40.10">
    <property type="entry name" value="Zinc/RING finger domain, C3HC4 (zinc finger)"/>
    <property type="match status" value="1"/>
</dbReference>
<dbReference type="InterPro" id="IPR013083">
    <property type="entry name" value="Znf_RING/FYVE/PHD"/>
</dbReference>
<keyword evidence="5" id="KW-1133">Transmembrane helix</keyword>
<evidence type="ECO:0000256" key="5">
    <source>
        <dbReference type="SAM" id="Phobius"/>
    </source>
</evidence>
<accession>A0AA39HNV2</accession>
<feature type="transmembrane region" description="Helical" evidence="5">
    <location>
        <begin position="182"/>
        <end position="200"/>
    </location>
</feature>